<sequence length="101" mass="11556">MDDNQHWMKDEDAAEEELRLLEAMMNISSAVQNLNQELIQLNRQTVDLSKELGRAERNLNALYLPFQAVIYDIQSSSSNGATLSMPMTRESITPEIERTEL</sequence>
<gene>
    <name evidence="1" type="ORF">PsorP6_017137</name>
</gene>
<evidence type="ECO:0000313" key="2">
    <source>
        <dbReference type="Proteomes" id="UP001163321"/>
    </source>
</evidence>
<dbReference type="Proteomes" id="UP001163321">
    <property type="component" value="Chromosome 2"/>
</dbReference>
<keyword evidence="2" id="KW-1185">Reference proteome</keyword>
<proteinExistence type="predicted"/>
<organism evidence="1 2">
    <name type="scientific">Peronosclerospora sorghi</name>
    <dbReference type="NCBI Taxonomy" id="230839"/>
    <lineage>
        <taxon>Eukaryota</taxon>
        <taxon>Sar</taxon>
        <taxon>Stramenopiles</taxon>
        <taxon>Oomycota</taxon>
        <taxon>Peronosporomycetes</taxon>
        <taxon>Peronosporales</taxon>
        <taxon>Peronosporaceae</taxon>
        <taxon>Peronosclerospora</taxon>
    </lineage>
</organism>
<reference evidence="1 2" key="1">
    <citation type="journal article" date="2022" name="bioRxiv">
        <title>The genome of the oomycete Peronosclerospora sorghi, a cosmopolitan pathogen of maize and sorghum, is inflated with dispersed pseudogenes.</title>
        <authorList>
            <person name="Fletcher K."/>
            <person name="Martin F."/>
            <person name="Isakeit T."/>
            <person name="Cavanaugh K."/>
            <person name="Magill C."/>
            <person name="Michelmore R."/>
        </authorList>
    </citation>
    <scope>NUCLEOTIDE SEQUENCE [LARGE SCALE GENOMIC DNA]</scope>
    <source>
        <strain evidence="1">P6</strain>
    </source>
</reference>
<accession>A0ACC0WDU0</accession>
<name>A0ACC0WDU0_9STRA</name>
<dbReference type="EMBL" id="CM047581">
    <property type="protein sequence ID" value="KAI9916919.1"/>
    <property type="molecule type" value="Genomic_DNA"/>
</dbReference>
<evidence type="ECO:0000313" key="1">
    <source>
        <dbReference type="EMBL" id="KAI9916919.1"/>
    </source>
</evidence>
<protein>
    <submittedName>
        <fullName evidence="1">Uncharacterized protein</fullName>
    </submittedName>
</protein>
<comment type="caution">
    <text evidence="1">The sequence shown here is derived from an EMBL/GenBank/DDBJ whole genome shotgun (WGS) entry which is preliminary data.</text>
</comment>